<dbReference type="PANTHER" id="PTHR43169:SF2">
    <property type="entry name" value="NAD_GMP SYNTHASE DOMAIN-CONTAINING PROTEIN"/>
    <property type="match status" value="1"/>
</dbReference>
<accession>A0AAP2W6Z9</accession>
<dbReference type="PANTHER" id="PTHR43169">
    <property type="entry name" value="EXSB FAMILY PROTEIN"/>
    <property type="match status" value="1"/>
</dbReference>
<dbReference type="Pfam" id="PF02540">
    <property type="entry name" value="NAD_synthase"/>
    <property type="match status" value="1"/>
</dbReference>
<name>A0AAP2W6Z9_9EURY</name>
<keyword evidence="3" id="KW-1185">Reference proteome</keyword>
<organism evidence="2 3">
    <name type="scientific">Methanooceanicella nereidis</name>
    <dbReference type="NCBI Taxonomy" id="2052831"/>
    <lineage>
        <taxon>Archaea</taxon>
        <taxon>Methanobacteriati</taxon>
        <taxon>Methanobacteriota</taxon>
        <taxon>Stenosarchaea group</taxon>
        <taxon>Methanomicrobia</taxon>
        <taxon>Methanocellales</taxon>
        <taxon>Methanocellaceae</taxon>
        <taxon>Methanooceanicella</taxon>
    </lineage>
</organism>
<dbReference type="GO" id="GO:0006163">
    <property type="term" value="P:purine nucleotide metabolic process"/>
    <property type="evidence" value="ECO:0007669"/>
    <property type="project" value="UniProtKB-ARBA"/>
</dbReference>
<dbReference type="InterPro" id="IPR052188">
    <property type="entry name" value="Ni-pincer_cofactor_biosynth"/>
</dbReference>
<dbReference type="Proteomes" id="UP001320159">
    <property type="component" value="Unassembled WGS sequence"/>
</dbReference>
<reference evidence="2 3" key="1">
    <citation type="submission" date="2017-11" db="EMBL/GenBank/DDBJ databases">
        <title>Isolation and Characterization of Family Methanocellaceae Species from Potential Methane Hydrate Area Offshore Southwestern Taiwan.</title>
        <authorList>
            <person name="Zhang W.-L."/>
            <person name="Chen W.-C."/>
            <person name="Lai M.-C."/>
            <person name="Chen S.-C."/>
        </authorList>
    </citation>
    <scope>NUCLEOTIDE SEQUENCE [LARGE SCALE GENOMIC DNA]</scope>
    <source>
        <strain evidence="2 3">CWC-04</strain>
    </source>
</reference>
<dbReference type="CDD" id="cd01990">
    <property type="entry name" value="LarE-like"/>
    <property type="match status" value="1"/>
</dbReference>
<proteinExistence type="predicted"/>
<dbReference type="AlphaFoldDB" id="A0AAP2W6Z9"/>
<dbReference type="Gene3D" id="3.40.50.620">
    <property type="entry name" value="HUPs"/>
    <property type="match status" value="1"/>
</dbReference>
<sequence length="273" mass="30620">MAAGSALKSKLMRLKEILQELDSVLVAYSGGVDSTLLLKCAVDVLGYEKVVAATAVSEIMIQEDIEEAKKVAEGLGVRHIIFHSEEMENLEFIANTPERCYICKKGRYESLVGLKEELGLAYIVDGSNKDDEKDYRPGERALKELGIRSPLREAGLYKSEIREISREMGLPTWDSPSRTCLATRIPYGESITKDKIYAIREAENLLHCMGFAQVRVRHHGDIARIEVPYDEIDDILKHKKDIVDGIKKLGFKYISLDLEGFRSGSLNEVLKGQ</sequence>
<dbReference type="NCBIfam" id="TIGR00268">
    <property type="entry name" value="ATP-dependent sacrificial sulfur transferase LarE"/>
    <property type="match status" value="1"/>
</dbReference>
<dbReference type="RefSeq" id="WP_230741585.1">
    <property type="nucleotide sequence ID" value="NZ_PGCK01000005.1"/>
</dbReference>
<evidence type="ECO:0000313" key="2">
    <source>
        <dbReference type="EMBL" id="MCD1294749.1"/>
    </source>
</evidence>
<dbReference type="InterPro" id="IPR014729">
    <property type="entry name" value="Rossmann-like_a/b/a_fold"/>
</dbReference>
<dbReference type="PIRSF" id="PIRSF006661">
    <property type="entry name" value="PP-lp_UCP006661"/>
    <property type="match status" value="1"/>
</dbReference>
<dbReference type="EMBL" id="PGCK01000005">
    <property type="protein sequence ID" value="MCD1294749.1"/>
    <property type="molecule type" value="Genomic_DNA"/>
</dbReference>
<evidence type="ECO:0000313" key="3">
    <source>
        <dbReference type="Proteomes" id="UP001320159"/>
    </source>
</evidence>
<feature type="domain" description="NAD/GMP synthase" evidence="1">
    <location>
        <begin position="21"/>
        <end position="83"/>
    </location>
</feature>
<protein>
    <submittedName>
        <fullName evidence="2">TIGR00268 family protein</fullName>
    </submittedName>
</protein>
<comment type="caution">
    <text evidence="2">The sequence shown here is derived from an EMBL/GenBank/DDBJ whole genome shotgun (WGS) entry which is preliminary data.</text>
</comment>
<gene>
    <name evidence="2" type="ORF">CUJ83_07020</name>
</gene>
<dbReference type="GO" id="GO:0016783">
    <property type="term" value="F:sulfurtransferase activity"/>
    <property type="evidence" value="ECO:0007669"/>
    <property type="project" value="InterPro"/>
</dbReference>
<evidence type="ECO:0000259" key="1">
    <source>
        <dbReference type="Pfam" id="PF02540"/>
    </source>
</evidence>
<dbReference type="InterPro" id="IPR022310">
    <property type="entry name" value="NAD/GMP_synthase"/>
</dbReference>
<dbReference type="SUPFAM" id="SSF52402">
    <property type="entry name" value="Adenine nucleotide alpha hydrolases-like"/>
    <property type="match status" value="1"/>
</dbReference>
<dbReference type="InterPro" id="IPR005232">
    <property type="entry name" value="LarE"/>
</dbReference>